<dbReference type="InterPro" id="IPR029063">
    <property type="entry name" value="SAM-dependent_MTases_sf"/>
</dbReference>
<gene>
    <name evidence="1" type="primary">tam_1</name>
    <name evidence="1" type="ORF">MET9862_01401</name>
</gene>
<proteinExistence type="predicted"/>
<dbReference type="SUPFAM" id="SSF53335">
    <property type="entry name" value="S-adenosyl-L-methionine-dependent methyltransferases"/>
    <property type="match status" value="1"/>
</dbReference>
<accession>A0A509E9L8</accession>
<dbReference type="Proteomes" id="UP000410984">
    <property type="component" value="Unassembled WGS sequence"/>
</dbReference>
<dbReference type="Gene3D" id="3.40.50.150">
    <property type="entry name" value="Vaccinia Virus protein VP39"/>
    <property type="match status" value="1"/>
</dbReference>
<dbReference type="CDD" id="cd02440">
    <property type="entry name" value="AdoMet_MTases"/>
    <property type="match status" value="1"/>
</dbReference>
<keyword evidence="1" id="KW-0489">Methyltransferase</keyword>
<dbReference type="PANTHER" id="PTHR43861">
    <property type="entry name" value="TRANS-ACONITATE 2-METHYLTRANSFERASE-RELATED"/>
    <property type="match status" value="1"/>
</dbReference>
<sequence>MSPIEGFRCDLCGGADADAVYAVPDSARKAEIAVCTGCGLVQSVYHAPKPEGRRVSISSAAGWGNIRHGKGLRLKATIPVLTAQIPLERVSTVLDIGSNRGDFIHWLLGLRPHAAITAIEPDASVVATYRDLPQVGLAIARFEDVAPEIAHARAPFDLVHCAHTLEHAASASAMLGQIYRSLKPGGHLFLEVPNLAILSDPEISEEFFIDKHSFHFDRDLLVAFMTHLGFEILFVSPGDDISNITVVATRSDQKPNPAPFRPAHPSRPVETAALVRAYAETLRLNRETLKRIADRLNALMERQRVGFWGGGRIFDALVTFGGLRTDRIHVLVDAYIGRYVKEVHGIELSLPDALKAKLPQVLVVLAKSSTDDIIRQARSHGLTNVVTFSQLYQSL</sequence>
<evidence type="ECO:0000313" key="1">
    <source>
        <dbReference type="EMBL" id="VUD70828.1"/>
    </source>
</evidence>
<evidence type="ECO:0000313" key="2">
    <source>
        <dbReference type="Proteomes" id="UP000410984"/>
    </source>
</evidence>
<keyword evidence="2" id="KW-1185">Reference proteome</keyword>
<reference evidence="1 2" key="1">
    <citation type="submission" date="2019-06" db="EMBL/GenBank/DDBJ databases">
        <authorList>
            <person name="Rodrigo-Torres L."/>
            <person name="Arahal R. D."/>
            <person name="Lucena T."/>
        </authorList>
    </citation>
    <scope>NUCLEOTIDE SEQUENCE [LARGE SCALE GENOMIC DNA]</scope>
    <source>
        <strain evidence="1 2">SB0023/3</strain>
    </source>
</reference>
<keyword evidence="1" id="KW-0808">Transferase</keyword>
<dbReference type="GO" id="GO:0032259">
    <property type="term" value="P:methylation"/>
    <property type="evidence" value="ECO:0007669"/>
    <property type="project" value="UniProtKB-KW"/>
</dbReference>
<dbReference type="RefSeq" id="WP_185156778.1">
    <property type="nucleotide sequence ID" value="NZ_CABFPH010000013.1"/>
</dbReference>
<dbReference type="GO" id="GO:0030798">
    <property type="term" value="F:trans-aconitate 2-methyltransferase activity"/>
    <property type="evidence" value="ECO:0007669"/>
    <property type="project" value="UniProtKB-EC"/>
</dbReference>
<dbReference type="Pfam" id="PF13489">
    <property type="entry name" value="Methyltransf_23"/>
    <property type="match status" value="1"/>
</dbReference>
<name>A0A509E9L8_9HYPH</name>
<dbReference type="EC" id="2.1.1.144" evidence="1"/>
<protein>
    <submittedName>
        <fullName evidence="1">Trans-aconitate 2-methyltransferase</fullName>
        <ecNumber evidence="1">2.1.1.144</ecNumber>
    </submittedName>
</protein>
<organism evidence="1 2">
    <name type="scientific">Methylobacterium symbioticum</name>
    <dbReference type="NCBI Taxonomy" id="2584084"/>
    <lineage>
        <taxon>Bacteria</taxon>
        <taxon>Pseudomonadati</taxon>
        <taxon>Pseudomonadota</taxon>
        <taxon>Alphaproteobacteria</taxon>
        <taxon>Hyphomicrobiales</taxon>
        <taxon>Methylobacteriaceae</taxon>
        <taxon>Methylobacterium</taxon>
    </lineage>
</organism>
<dbReference type="AlphaFoldDB" id="A0A509E9L8"/>
<dbReference type="EMBL" id="CABFPH010000013">
    <property type="protein sequence ID" value="VUD70828.1"/>
    <property type="molecule type" value="Genomic_DNA"/>
</dbReference>